<dbReference type="GO" id="GO:0003700">
    <property type="term" value="F:DNA-binding transcription factor activity"/>
    <property type="evidence" value="ECO:0007669"/>
    <property type="project" value="InterPro"/>
</dbReference>
<dbReference type="EMBL" id="CP043046">
    <property type="protein sequence ID" value="QEI06438.1"/>
    <property type="molecule type" value="Genomic_DNA"/>
</dbReference>
<protein>
    <submittedName>
        <fullName evidence="6">LysR family transcriptional regulator</fullName>
    </submittedName>
</protein>
<accession>A0A5C0AVQ9</accession>
<reference evidence="6 7" key="1">
    <citation type="submission" date="2019-08" db="EMBL/GenBank/DDBJ databases">
        <title>Amphibian skin-associated Pigmentiphaga: genome sequence and occurrence across geography and hosts.</title>
        <authorList>
            <person name="Bletz M.C."/>
            <person name="Bunk B."/>
            <person name="Sproeer C."/>
            <person name="Biwer P."/>
            <person name="Reiter S."/>
            <person name="Rabemananjara F.C.E."/>
            <person name="Schulz S."/>
            <person name="Overmann J."/>
            <person name="Vences M."/>
        </authorList>
    </citation>
    <scope>NUCLEOTIDE SEQUENCE [LARGE SCALE GENOMIC DNA]</scope>
    <source>
        <strain evidence="6 7">Mada1488</strain>
    </source>
</reference>
<dbReference type="InterPro" id="IPR050389">
    <property type="entry name" value="LysR-type_TF"/>
</dbReference>
<keyword evidence="7" id="KW-1185">Reference proteome</keyword>
<evidence type="ECO:0000313" key="7">
    <source>
        <dbReference type="Proteomes" id="UP000325161"/>
    </source>
</evidence>
<dbReference type="PROSITE" id="PS50931">
    <property type="entry name" value="HTH_LYSR"/>
    <property type="match status" value="1"/>
</dbReference>
<keyword evidence="3" id="KW-0238">DNA-binding</keyword>
<dbReference type="InterPro" id="IPR005119">
    <property type="entry name" value="LysR_subst-bd"/>
</dbReference>
<dbReference type="OrthoDB" id="8717159at2"/>
<evidence type="ECO:0000256" key="2">
    <source>
        <dbReference type="ARBA" id="ARBA00023015"/>
    </source>
</evidence>
<dbReference type="AlphaFoldDB" id="A0A5C0AVQ9"/>
<dbReference type="Proteomes" id="UP000325161">
    <property type="component" value="Chromosome"/>
</dbReference>
<name>A0A5C0AVQ9_9BURK</name>
<dbReference type="Gene3D" id="3.40.190.10">
    <property type="entry name" value="Periplasmic binding protein-like II"/>
    <property type="match status" value="2"/>
</dbReference>
<evidence type="ECO:0000256" key="1">
    <source>
        <dbReference type="ARBA" id="ARBA00009437"/>
    </source>
</evidence>
<dbReference type="RefSeq" id="WP_148815046.1">
    <property type="nucleotide sequence ID" value="NZ_CP043046.1"/>
</dbReference>
<dbReference type="Pfam" id="PF00126">
    <property type="entry name" value="HTH_1"/>
    <property type="match status" value="1"/>
</dbReference>
<comment type="similarity">
    <text evidence="1">Belongs to the LysR transcriptional regulatory family.</text>
</comment>
<dbReference type="InterPro" id="IPR036388">
    <property type="entry name" value="WH-like_DNA-bd_sf"/>
</dbReference>
<proteinExistence type="inferred from homology"/>
<dbReference type="InterPro" id="IPR000847">
    <property type="entry name" value="LysR_HTH_N"/>
</dbReference>
<dbReference type="PANTHER" id="PTHR30118">
    <property type="entry name" value="HTH-TYPE TRANSCRIPTIONAL REGULATOR LEUO-RELATED"/>
    <property type="match status" value="1"/>
</dbReference>
<gene>
    <name evidence="6" type="ORF">FXN63_11805</name>
</gene>
<evidence type="ECO:0000256" key="4">
    <source>
        <dbReference type="ARBA" id="ARBA00023163"/>
    </source>
</evidence>
<keyword evidence="4" id="KW-0804">Transcription</keyword>
<evidence type="ECO:0000256" key="3">
    <source>
        <dbReference type="ARBA" id="ARBA00023125"/>
    </source>
</evidence>
<dbReference type="GO" id="GO:0003677">
    <property type="term" value="F:DNA binding"/>
    <property type="evidence" value="ECO:0007669"/>
    <property type="project" value="UniProtKB-KW"/>
</dbReference>
<dbReference type="KEGG" id="pacr:FXN63_11805"/>
<feature type="domain" description="HTH lysR-type" evidence="5">
    <location>
        <begin position="4"/>
        <end position="61"/>
    </location>
</feature>
<dbReference type="Gene3D" id="1.10.10.10">
    <property type="entry name" value="Winged helix-like DNA-binding domain superfamily/Winged helix DNA-binding domain"/>
    <property type="match status" value="1"/>
</dbReference>
<dbReference type="PANTHER" id="PTHR30118:SF15">
    <property type="entry name" value="TRANSCRIPTIONAL REGULATORY PROTEIN"/>
    <property type="match status" value="1"/>
</dbReference>
<evidence type="ECO:0000259" key="5">
    <source>
        <dbReference type="PROSITE" id="PS50931"/>
    </source>
</evidence>
<dbReference type="SUPFAM" id="SSF53850">
    <property type="entry name" value="Periplasmic binding protein-like II"/>
    <property type="match status" value="1"/>
</dbReference>
<sequence length="298" mass="32743">MSRPDLNLLITLDVLLAEGNVARAARRLNLSPSAMSRSLARLRDTTGDPLLVRAGRGLVPTPRALELREQVSQLVHDAEAVLRPAQLPDLTQLVRTFTLRSRERFVETFGAALVARVASEAPGVRLRFVPKLDRESTLLRDGLVDLETGVVGTTMGPEVKVQALFRDRFIGVVQRGHPLVRHPVTPARYAAARHIHVSRRGFDHGPVDEALVPLGLTRNVVTIVGEFSSAVALARASDMVATVPERHTGNLRDGMQSFSLPVAVPDITVSLLWHPRSHADPVHRWLRDCVREVCASDI</sequence>
<organism evidence="6 7">
    <name type="scientific">Pigmentiphaga aceris</name>
    <dbReference type="NCBI Taxonomy" id="1940612"/>
    <lineage>
        <taxon>Bacteria</taxon>
        <taxon>Pseudomonadati</taxon>
        <taxon>Pseudomonadota</taxon>
        <taxon>Betaproteobacteria</taxon>
        <taxon>Burkholderiales</taxon>
        <taxon>Alcaligenaceae</taxon>
        <taxon>Pigmentiphaga</taxon>
    </lineage>
</organism>
<evidence type="ECO:0000313" key="6">
    <source>
        <dbReference type="EMBL" id="QEI06438.1"/>
    </source>
</evidence>
<keyword evidence="2" id="KW-0805">Transcription regulation</keyword>
<dbReference type="Pfam" id="PF03466">
    <property type="entry name" value="LysR_substrate"/>
    <property type="match status" value="1"/>
</dbReference>
<dbReference type="CDD" id="cd08460">
    <property type="entry name" value="PBP2_DntR_like_1"/>
    <property type="match status" value="1"/>
</dbReference>
<dbReference type="SUPFAM" id="SSF46785">
    <property type="entry name" value="Winged helix' DNA-binding domain"/>
    <property type="match status" value="1"/>
</dbReference>
<dbReference type="InterPro" id="IPR036390">
    <property type="entry name" value="WH_DNA-bd_sf"/>
</dbReference>